<dbReference type="InterPro" id="IPR044974">
    <property type="entry name" value="Disease_R_plants"/>
</dbReference>
<dbReference type="InterPro" id="IPR002182">
    <property type="entry name" value="NB-ARC"/>
</dbReference>
<dbReference type="PANTHER" id="PTHR11017">
    <property type="entry name" value="LEUCINE-RICH REPEAT-CONTAINING PROTEIN"/>
    <property type="match status" value="1"/>
</dbReference>
<dbReference type="InterPro" id="IPR000157">
    <property type="entry name" value="TIR_dom"/>
</dbReference>
<dbReference type="Gramene" id="rna-gnl|WGS:JABURB|Cocit.L0410.1">
    <property type="protein sequence ID" value="cds-KAF7849670.1"/>
    <property type="gene ID" value="gene-BT93_L0410"/>
</dbReference>
<feature type="domain" description="TIR" evidence="2">
    <location>
        <begin position="105"/>
        <end position="273"/>
    </location>
</feature>
<keyword evidence="4" id="KW-1185">Reference proteome</keyword>
<dbReference type="GO" id="GO:0043531">
    <property type="term" value="F:ADP binding"/>
    <property type="evidence" value="ECO:0007669"/>
    <property type="project" value="InterPro"/>
</dbReference>
<organism evidence="3 4">
    <name type="scientific">Corymbia citriodora subsp. variegata</name>
    <dbReference type="NCBI Taxonomy" id="360336"/>
    <lineage>
        <taxon>Eukaryota</taxon>
        <taxon>Viridiplantae</taxon>
        <taxon>Streptophyta</taxon>
        <taxon>Embryophyta</taxon>
        <taxon>Tracheophyta</taxon>
        <taxon>Spermatophyta</taxon>
        <taxon>Magnoliopsida</taxon>
        <taxon>eudicotyledons</taxon>
        <taxon>Gunneridae</taxon>
        <taxon>Pentapetalae</taxon>
        <taxon>rosids</taxon>
        <taxon>malvids</taxon>
        <taxon>Myrtales</taxon>
        <taxon>Myrtaceae</taxon>
        <taxon>Myrtoideae</taxon>
        <taxon>Eucalypteae</taxon>
        <taxon>Corymbia</taxon>
    </lineage>
</organism>
<dbReference type="Pfam" id="PF01582">
    <property type="entry name" value="TIR"/>
    <property type="match status" value="1"/>
</dbReference>
<gene>
    <name evidence="3" type="ORF">BT93_L0410</name>
</gene>
<evidence type="ECO:0000256" key="1">
    <source>
        <dbReference type="SAM" id="SignalP"/>
    </source>
</evidence>
<dbReference type="PROSITE" id="PS50104">
    <property type="entry name" value="TIR"/>
    <property type="match status" value="1"/>
</dbReference>
<sequence length="522" mass="58377">MPFLILSGLIVSAVFFVVEKMSGNSAHAAYDSAPDKKDDLALDVEALLDAAGKPVSFLCIFGICIVSSNCFSTNPVESVLCLQFDPINAKNRLEASSTSTPSSRFKYDVYLSLGGADSCNGFADHLNRQLDDAGIRVFNDEYDLTPRKEIGPELKGAIERSRISIVIFSENFAPSSFCLNELVQLWECRKSNGRTIIPIFYDVSPQDVRHRLGTFGEAFFIHREKCRDDSNTMETWKEVLRQSGQLKGFIRDNRKGPEGQFIKEVVARVVQLLKEDYRFVDDKLVGIDHHVQEMMRKLDVTYHEGQATEVQGKEVHVVGICGESGVRKTTLAKAVFCKMCKLFDAHSFLEDIRSEGVQLSRRMLIADLKKQISAPLESSGEGIEEIASSCRDAKVLIVLDGVDKDEQIKALAGKFTWLGPGSRIIVTTNKKNVLKAFDDGAVREHTVKRMDQCHAHKLFCKHAFQGVAPQDVSEYFGLSLDIAKAIGGLPSEIVHQASSLREDMNMTRWETTLELLRKRRKK</sequence>
<evidence type="ECO:0000313" key="3">
    <source>
        <dbReference type="EMBL" id="KAF7849670.1"/>
    </source>
</evidence>
<dbReference type="SUPFAM" id="SSF52200">
    <property type="entry name" value="Toll/Interleukin receptor TIR domain"/>
    <property type="match status" value="1"/>
</dbReference>
<dbReference type="Proteomes" id="UP000806378">
    <property type="component" value="Unassembled WGS sequence"/>
</dbReference>
<keyword evidence="1" id="KW-0732">Signal</keyword>
<feature type="chain" id="PRO_5035792231" description="TIR domain-containing protein" evidence="1">
    <location>
        <begin position="21"/>
        <end position="522"/>
    </location>
</feature>
<dbReference type="AlphaFoldDB" id="A0A8T0CPX9"/>
<dbReference type="SUPFAM" id="SSF52540">
    <property type="entry name" value="P-loop containing nucleoside triphosphate hydrolases"/>
    <property type="match status" value="1"/>
</dbReference>
<dbReference type="Pfam" id="PF00931">
    <property type="entry name" value="NB-ARC"/>
    <property type="match status" value="1"/>
</dbReference>
<dbReference type="PANTHER" id="PTHR11017:SF570">
    <property type="entry name" value="DISEASE RESISTANCE PROTEIN (TIR-NBS CLASS)-RELATED"/>
    <property type="match status" value="1"/>
</dbReference>
<dbReference type="InterPro" id="IPR035897">
    <property type="entry name" value="Toll_tir_struct_dom_sf"/>
</dbReference>
<protein>
    <recommendedName>
        <fullName evidence="2">TIR domain-containing protein</fullName>
    </recommendedName>
</protein>
<proteinExistence type="predicted"/>
<dbReference type="Gene3D" id="3.40.50.10140">
    <property type="entry name" value="Toll/interleukin-1 receptor homology (TIR) domain"/>
    <property type="match status" value="1"/>
</dbReference>
<dbReference type="EMBL" id="MU089723">
    <property type="protein sequence ID" value="KAF7849670.1"/>
    <property type="molecule type" value="Genomic_DNA"/>
</dbReference>
<dbReference type="OrthoDB" id="1357022at2759"/>
<dbReference type="SMART" id="SM00255">
    <property type="entry name" value="TIR"/>
    <property type="match status" value="1"/>
</dbReference>
<comment type="caution">
    <text evidence="3">The sequence shown here is derived from an EMBL/GenBank/DDBJ whole genome shotgun (WGS) entry which is preliminary data.</text>
</comment>
<dbReference type="InterPro" id="IPR027417">
    <property type="entry name" value="P-loop_NTPase"/>
</dbReference>
<name>A0A8T0CPX9_CORYI</name>
<dbReference type="PRINTS" id="PR00364">
    <property type="entry name" value="DISEASERSIST"/>
</dbReference>
<evidence type="ECO:0000313" key="4">
    <source>
        <dbReference type="Proteomes" id="UP000806378"/>
    </source>
</evidence>
<dbReference type="GO" id="GO:0006952">
    <property type="term" value="P:defense response"/>
    <property type="evidence" value="ECO:0007669"/>
    <property type="project" value="InterPro"/>
</dbReference>
<dbReference type="Gene3D" id="3.40.50.300">
    <property type="entry name" value="P-loop containing nucleotide triphosphate hydrolases"/>
    <property type="match status" value="1"/>
</dbReference>
<feature type="signal peptide" evidence="1">
    <location>
        <begin position="1"/>
        <end position="20"/>
    </location>
</feature>
<accession>A0A8T0CPX9</accession>
<evidence type="ECO:0000259" key="2">
    <source>
        <dbReference type="PROSITE" id="PS50104"/>
    </source>
</evidence>
<dbReference type="GO" id="GO:0007165">
    <property type="term" value="P:signal transduction"/>
    <property type="evidence" value="ECO:0007669"/>
    <property type="project" value="InterPro"/>
</dbReference>
<reference evidence="3" key="1">
    <citation type="submission" date="2020-05" db="EMBL/GenBank/DDBJ databases">
        <title>WGS assembly of Corymbia citriodora subspecies variegata.</title>
        <authorList>
            <person name="Barry K."/>
            <person name="Hundley H."/>
            <person name="Shu S."/>
            <person name="Jenkins J."/>
            <person name="Grimwood J."/>
            <person name="Baten A."/>
        </authorList>
    </citation>
    <scope>NUCLEOTIDE SEQUENCE</scope>
    <source>
        <strain evidence="3">CV2-018</strain>
    </source>
</reference>